<evidence type="ECO:0000313" key="2">
    <source>
        <dbReference type="Proteomes" id="UP001175604"/>
    </source>
</evidence>
<dbReference type="RefSeq" id="WP_289785347.1">
    <property type="nucleotide sequence ID" value="NZ_JAUDJE010000005.1"/>
</dbReference>
<gene>
    <name evidence="1" type="ORF">QUC21_07875</name>
</gene>
<dbReference type="EMBL" id="JAUDJE010000005">
    <property type="protein sequence ID" value="MDM9558945.1"/>
    <property type="molecule type" value="Genomic_DNA"/>
</dbReference>
<evidence type="ECO:0008006" key="3">
    <source>
        <dbReference type="Google" id="ProtNLM"/>
    </source>
</evidence>
<protein>
    <recommendedName>
        <fullName evidence="3">Glycosyltransferase</fullName>
    </recommendedName>
</protein>
<organism evidence="1 2">
    <name type="scientific">Bordetella petrii</name>
    <dbReference type="NCBI Taxonomy" id="94624"/>
    <lineage>
        <taxon>Bacteria</taxon>
        <taxon>Pseudomonadati</taxon>
        <taxon>Pseudomonadota</taxon>
        <taxon>Betaproteobacteria</taxon>
        <taxon>Burkholderiales</taxon>
        <taxon>Alcaligenaceae</taxon>
        <taxon>Bordetella</taxon>
    </lineage>
</organism>
<evidence type="ECO:0000313" key="1">
    <source>
        <dbReference type="EMBL" id="MDM9558945.1"/>
    </source>
</evidence>
<dbReference type="SUPFAM" id="SSF53756">
    <property type="entry name" value="UDP-Glycosyltransferase/glycogen phosphorylase"/>
    <property type="match status" value="1"/>
</dbReference>
<dbReference type="Proteomes" id="UP001175604">
    <property type="component" value="Unassembled WGS sequence"/>
</dbReference>
<proteinExistence type="predicted"/>
<sequence>MVIFVRSYIADLDARLGKYFKALDTAGLSWRFIGWNKTGAAAAPDSRCDYFERRARLGAGWSNAAALLLWNLYILRQLVRHRARAQVVHAVDLDCALACWLFCALFRRRLVFDIYDKYTAVRNIGGWPGRILDALERRLALGAPLTLLASEERLAQHGIPAGRGNVLVLENVPHVDMPEPAPSPARPPWKIGYFGVLEARHRGLEDLLAVCAGRDDVELHVAGYGALQEDFAAAARRHANVFFHGPMPSEQGLALMADTDIIAACYYPSVSNHAYASPNKYYEHLMLGRALVTTSDTPPGRRVQAHGTGWALPPGADALRQWLAGLTGPAVRQAGAQARALWRQRYASYFQEHYCGVYVARIRALLKRGGA</sequence>
<dbReference type="Gene3D" id="3.40.50.2000">
    <property type="entry name" value="Glycogen Phosphorylase B"/>
    <property type="match status" value="1"/>
</dbReference>
<dbReference type="Pfam" id="PF13692">
    <property type="entry name" value="Glyco_trans_1_4"/>
    <property type="match status" value="1"/>
</dbReference>
<reference evidence="1" key="1">
    <citation type="submission" date="2023-06" db="EMBL/GenBank/DDBJ databases">
        <title>full genome analysis of Phenantherene degrader P3.</title>
        <authorList>
            <person name="Akbar A."/>
            <person name="Rahmeh R."/>
            <person name="Kishk M."/>
        </authorList>
    </citation>
    <scope>NUCLEOTIDE SEQUENCE</scope>
    <source>
        <strain evidence="1">P3</strain>
    </source>
</reference>
<accession>A0ABT7W174</accession>
<comment type="caution">
    <text evidence="1">The sequence shown here is derived from an EMBL/GenBank/DDBJ whole genome shotgun (WGS) entry which is preliminary data.</text>
</comment>
<name>A0ABT7W174_9BORD</name>
<keyword evidence="2" id="KW-1185">Reference proteome</keyword>